<dbReference type="GO" id="GO:0045454">
    <property type="term" value="P:cell redox homeostasis"/>
    <property type="evidence" value="ECO:0007669"/>
    <property type="project" value="TreeGrafter"/>
</dbReference>
<keyword evidence="4 16" id="KW-0575">Peroxidase</keyword>
<dbReference type="Proteomes" id="UP000077037">
    <property type="component" value="Unassembled WGS sequence"/>
</dbReference>
<dbReference type="SUPFAM" id="SSF52833">
    <property type="entry name" value="Thioredoxin-like"/>
    <property type="match status" value="1"/>
</dbReference>
<dbReference type="GO" id="GO:0008379">
    <property type="term" value="F:thioredoxin peroxidase activity"/>
    <property type="evidence" value="ECO:0007669"/>
    <property type="project" value="TreeGrafter"/>
</dbReference>
<evidence type="ECO:0000256" key="2">
    <source>
        <dbReference type="ARBA" id="ARBA00011245"/>
    </source>
</evidence>
<protein>
    <recommendedName>
        <fullName evidence="3">thioredoxin-dependent peroxiredoxin</fullName>
        <ecNumber evidence="3">1.11.1.24</ecNumber>
    </recommendedName>
    <alternativeName>
        <fullName evidence="9">Thioredoxin peroxidase</fullName>
    </alternativeName>
    <alternativeName>
        <fullName evidence="11">Thioredoxin-dependent peroxiredoxin Bcp</fullName>
    </alternativeName>
</protein>
<comment type="catalytic activity">
    <reaction evidence="12">
        <text>a hydroperoxide + [thioredoxin]-dithiol = an alcohol + [thioredoxin]-disulfide + H2O</text>
        <dbReference type="Rhea" id="RHEA:62620"/>
        <dbReference type="Rhea" id="RHEA-COMP:10698"/>
        <dbReference type="Rhea" id="RHEA-COMP:10700"/>
        <dbReference type="ChEBI" id="CHEBI:15377"/>
        <dbReference type="ChEBI" id="CHEBI:29950"/>
        <dbReference type="ChEBI" id="CHEBI:30879"/>
        <dbReference type="ChEBI" id="CHEBI:35924"/>
        <dbReference type="ChEBI" id="CHEBI:50058"/>
        <dbReference type="EC" id="1.11.1.24"/>
    </reaction>
</comment>
<dbReference type="InterPro" id="IPR013766">
    <property type="entry name" value="Thioredoxin_domain"/>
</dbReference>
<reference evidence="16 17" key="1">
    <citation type="submission" date="2016-03" db="EMBL/GenBank/DDBJ databases">
        <authorList>
            <consortium name="Pathogen Informatics"/>
        </authorList>
    </citation>
    <scope>NUCLEOTIDE SEQUENCE [LARGE SCALE GENOMIC DNA]</scope>
    <source>
        <strain evidence="16 17">NCTC13364</strain>
    </source>
</reference>
<dbReference type="GO" id="GO:0034599">
    <property type="term" value="P:cellular response to oxidative stress"/>
    <property type="evidence" value="ECO:0007669"/>
    <property type="project" value="TreeGrafter"/>
</dbReference>
<evidence type="ECO:0000313" key="16">
    <source>
        <dbReference type="EMBL" id="SAI01630.1"/>
    </source>
</evidence>
<keyword evidence="6 16" id="KW-0560">Oxidoreductase</keyword>
<keyword evidence="14" id="KW-0732">Signal</keyword>
<evidence type="ECO:0000256" key="13">
    <source>
        <dbReference type="PIRSR" id="PIRSR000239-1"/>
    </source>
</evidence>
<gene>
    <name evidence="16" type="primary">bcp_1</name>
    <name evidence="16" type="ORF">SAMEA1982600_00944</name>
</gene>
<evidence type="ECO:0000256" key="12">
    <source>
        <dbReference type="ARBA" id="ARBA00049091"/>
    </source>
</evidence>
<dbReference type="EC" id="1.11.1.24" evidence="3"/>
<dbReference type="Pfam" id="PF00578">
    <property type="entry name" value="AhpC-TSA"/>
    <property type="match status" value="1"/>
</dbReference>
<feature type="active site" description="Cysteine sulfenic acid (-SOH) intermediate; for peroxidase activity" evidence="13">
    <location>
        <position position="70"/>
    </location>
</feature>
<name>A0A157LYE4_9BORD</name>
<keyword evidence="5" id="KW-0049">Antioxidant</keyword>
<dbReference type="OrthoDB" id="5572803at2"/>
<dbReference type="EMBL" id="FKBS01000008">
    <property type="protein sequence ID" value="SAI01630.1"/>
    <property type="molecule type" value="Genomic_DNA"/>
</dbReference>
<evidence type="ECO:0000256" key="10">
    <source>
        <dbReference type="ARBA" id="ARBA00038489"/>
    </source>
</evidence>
<accession>A0A157LYE4</accession>
<dbReference type="GO" id="GO:0005737">
    <property type="term" value="C:cytoplasm"/>
    <property type="evidence" value="ECO:0007669"/>
    <property type="project" value="TreeGrafter"/>
</dbReference>
<evidence type="ECO:0000313" key="17">
    <source>
        <dbReference type="Proteomes" id="UP000077037"/>
    </source>
</evidence>
<dbReference type="PANTHER" id="PTHR42801">
    <property type="entry name" value="THIOREDOXIN-DEPENDENT PEROXIDE REDUCTASE"/>
    <property type="match status" value="1"/>
</dbReference>
<evidence type="ECO:0000256" key="9">
    <source>
        <dbReference type="ARBA" id="ARBA00032824"/>
    </source>
</evidence>
<keyword evidence="8" id="KW-0676">Redox-active center</keyword>
<evidence type="ECO:0000256" key="1">
    <source>
        <dbReference type="ARBA" id="ARBA00003330"/>
    </source>
</evidence>
<sequence length="180" mass="19399">MKRYLIAATFAAALGVAAAAHAALEIGAPAPDFTAQAALGGQPFTFRLHEALAKGPVVLYFYPAAFTQGCSLEARSFADAIEQYKALGATVVGVSADDMETLKKFSMADCAGKFAVAADADRKVMQRYDAAHERNPARAQRISYVITPDGKILYEYSDMNPDHHVANTLKALRDWKARQG</sequence>
<evidence type="ECO:0000256" key="8">
    <source>
        <dbReference type="ARBA" id="ARBA00023284"/>
    </source>
</evidence>
<evidence type="ECO:0000256" key="5">
    <source>
        <dbReference type="ARBA" id="ARBA00022862"/>
    </source>
</evidence>
<dbReference type="CDD" id="cd03017">
    <property type="entry name" value="PRX_BCP"/>
    <property type="match status" value="1"/>
</dbReference>
<comment type="similarity">
    <text evidence="10">Belongs to the peroxiredoxin family. BCP/PrxQ subfamily.</text>
</comment>
<dbReference type="InterPro" id="IPR036249">
    <property type="entry name" value="Thioredoxin-like_sf"/>
</dbReference>
<dbReference type="InterPro" id="IPR050924">
    <property type="entry name" value="Peroxiredoxin_BCP/PrxQ"/>
</dbReference>
<organism evidence="16 17">
    <name type="scientific">Bordetella ansorpii</name>
    <dbReference type="NCBI Taxonomy" id="288768"/>
    <lineage>
        <taxon>Bacteria</taxon>
        <taxon>Pseudomonadati</taxon>
        <taxon>Pseudomonadota</taxon>
        <taxon>Betaproteobacteria</taxon>
        <taxon>Burkholderiales</taxon>
        <taxon>Alcaligenaceae</taxon>
        <taxon>Bordetella</taxon>
    </lineage>
</organism>
<feature type="domain" description="Thioredoxin" evidence="15">
    <location>
        <begin position="24"/>
        <end position="174"/>
    </location>
</feature>
<evidence type="ECO:0000256" key="11">
    <source>
        <dbReference type="ARBA" id="ARBA00042639"/>
    </source>
</evidence>
<feature type="chain" id="PRO_5007614156" description="thioredoxin-dependent peroxiredoxin" evidence="14">
    <location>
        <begin position="23"/>
        <end position="180"/>
    </location>
</feature>
<evidence type="ECO:0000256" key="6">
    <source>
        <dbReference type="ARBA" id="ARBA00023002"/>
    </source>
</evidence>
<proteinExistence type="inferred from homology"/>
<dbReference type="PIRSF" id="PIRSF000239">
    <property type="entry name" value="AHPC"/>
    <property type="match status" value="1"/>
</dbReference>
<dbReference type="InterPro" id="IPR000866">
    <property type="entry name" value="AhpC/TSA"/>
</dbReference>
<evidence type="ECO:0000256" key="14">
    <source>
        <dbReference type="SAM" id="SignalP"/>
    </source>
</evidence>
<evidence type="ECO:0000256" key="7">
    <source>
        <dbReference type="ARBA" id="ARBA00023157"/>
    </source>
</evidence>
<comment type="subunit">
    <text evidence="2">Monomer.</text>
</comment>
<dbReference type="InterPro" id="IPR024706">
    <property type="entry name" value="Peroxiredoxin_AhpC-typ"/>
</dbReference>
<keyword evidence="7" id="KW-1015">Disulfide bond</keyword>
<feature type="signal peptide" evidence="14">
    <location>
        <begin position="1"/>
        <end position="22"/>
    </location>
</feature>
<dbReference type="PANTHER" id="PTHR42801:SF4">
    <property type="entry name" value="AHPC_TSA FAMILY PROTEIN"/>
    <property type="match status" value="1"/>
</dbReference>
<dbReference type="Gene3D" id="3.40.30.10">
    <property type="entry name" value="Glutaredoxin"/>
    <property type="match status" value="1"/>
</dbReference>
<evidence type="ECO:0000256" key="3">
    <source>
        <dbReference type="ARBA" id="ARBA00013017"/>
    </source>
</evidence>
<comment type="function">
    <text evidence="1">Thiol-specific peroxidase that catalyzes the reduction of hydrogen peroxide and organic hydroperoxides to water and alcohols, respectively. Plays a role in cell protection against oxidative stress by detoxifying peroxides and as sensor of hydrogen peroxide-mediated signaling events.</text>
</comment>
<dbReference type="PROSITE" id="PS51352">
    <property type="entry name" value="THIOREDOXIN_2"/>
    <property type="match status" value="1"/>
</dbReference>
<evidence type="ECO:0000259" key="15">
    <source>
        <dbReference type="PROSITE" id="PS51352"/>
    </source>
</evidence>
<dbReference type="AlphaFoldDB" id="A0A157LYE4"/>
<dbReference type="RefSeq" id="WP_066409113.1">
    <property type="nucleotide sequence ID" value="NZ_FKBS01000008.1"/>
</dbReference>
<evidence type="ECO:0000256" key="4">
    <source>
        <dbReference type="ARBA" id="ARBA00022559"/>
    </source>
</evidence>